<dbReference type="PANTHER" id="PTHR43095:SF2">
    <property type="entry name" value="GLUCONOKINASE"/>
    <property type="match status" value="1"/>
</dbReference>
<name>A0AAU7ATL3_9ACTN</name>
<proteinExistence type="inferred from homology"/>
<evidence type="ECO:0000259" key="5">
    <source>
        <dbReference type="Pfam" id="PF00370"/>
    </source>
</evidence>
<sequence>MVAVMDVVLGADIGTTATKVLACRADGTVVARTAAHGYPLLEPDEGHAVQSPDVVLAAAADALREATAAAGAAGGRIVGVCLSSAMHSLIGVDDGGAPVTPLITWADTRAAATATRIAVDHPSLHRRTGTPVHPMSPLVKLAHLHEHDAATVARVHRWVGIKELVVERLTGTWLVDASVASATGLVALGRQEYDAEALSVAGVDASALSPVAAVTAQAGPVTAAGCSWSGVPAGAVVVLGAGDGPLANLGAGATRPGVAAVSIGTSGALRVTVDTPRIDDAGRLFCFASTPGRWVVGGAINNGGHVLAWAGDALTPDLDSPEALLALAATAPVGSDGLLMLPYLLGERAPRWDTLPSAAYVGLRRTHGRRHLLRAALEGVCQQLALILDAVRAAGHPVDEVRAGGGFATGELWPQILADCLGMDVGLPAGHEGSAHGAALLGLWALGLGADPDIAAGRVTVDRVVRAEARAVATYAAQRPIFAGLSDALAPAWQALDALR</sequence>
<evidence type="ECO:0000256" key="2">
    <source>
        <dbReference type="ARBA" id="ARBA00022679"/>
    </source>
</evidence>
<dbReference type="InterPro" id="IPR018484">
    <property type="entry name" value="FGGY_N"/>
</dbReference>
<dbReference type="KEGG" id="parq:DSM112329_01881"/>
<dbReference type="PROSITE" id="PS00445">
    <property type="entry name" value="FGGY_KINASES_2"/>
    <property type="match status" value="1"/>
</dbReference>
<accession>A0AAU7ATL3</accession>
<evidence type="ECO:0000313" key="7">
    <source>
        <dbReference type="EMBL" id="XAY05040.1"/>
    </source>
</evidence>
<dbReference type="Pfam" id="PF00370">
    <property type="entry name" value="FGGY_N"/>
    <property type="match status" value="1"/>
</dbReference>
<dbReference type="PIRSF" id="PIRSF000538">
    <property type="entry name" value="GlpK"/>
    <property type="match status" value="1"/>
</dbReference>
<dbReference type="Gene3D" id="3.30.420.40">
    <property type="match status" value="2"/>
</dbReference>
<dbReference type="InterPro" id="IPR050406">
    <property type="entry name" value="FGGY_Carb_Kinase"/>
</dbReference>
<evidence type="ECO:0000256" key="1">
    <source>
        <dbReference type="ARBA" id="ARBA00009156"/>
    </source>
</evidence>
<evidence type="ECO:0000256" key="3">
    <source>
        <dbReference type="ARBA" id="ARBA00022777"/>
    </source>
</evidence>
<keyword evidence="3 4" id="KW-0418">Kinase</keyword>
<reference evidence="7" key="1">
    <citation type="submission" date="2022-12" db="EMBL/GenBank/DDBJ databases">
        <title>Paraconexibacter alkalitolerans sp. nov. and Baekduia alba sp. nov., isolated from soil and emended description of the genera Paraconexibacter (Chun et al., 2020) and Baekduia (An et al., 2020).</title>
        <authorList>
            <person name="Vieira S."/>
            <person name="Huber K.J."/>
            <person name="Geppert A."/>
            <person name="Wolf J."/>
            <person name="Neumann-Schaal M."/>
            <person name="Muesken M."/>
            <person name="Overmann J."/>
        </authorList>
    </citation>
    <scope>NUCLEOTIDE SEQUENCE</scope>
    <source>
        <strain evidence="7">AEG42_29</strain>
    </source>
</reference>
<dbReference type="InterPro" id="IPR043129">
    <property type="entry name" value="ATPase_NBD"/>
</dbReference>
<dbReference type="EC" id="2.7.1.17" evidence="7"/>
<dbReference type="InterPro" id="IPR000577">
    <property type="entry name" value="Carb_kinase_FGGY"/>
</dbReference>
<evidence type="ECO:0000256" key="4">
    <source>
        <dbReference type="RuleBase" id="RU003733"/>
    </source>
</evidence>
<dbReference type="SUPFAM" id="SSF53067">
    <property type="entry name" value="Actin-like ATPase domain"/>
    <property type="match status" value="2"/>
</dbReference>
<dbReference type="GO" id="GO:0004856">
    <property type="term" value="F:D-xylulokinase activity"/>
    <property type="evidence" value="ECO:0007669"/>
    <property type="project" value="UniProtKB-EC"/>
</dbReference>
<protein>
    <submittedName>
        <fullName evidence="7">Xylulose kinase</fullName>
        <ecNumber evidence="7">2.7.1.17</ecNumber>
    </submittedName>
</protein>
<feature type="domain" description="Carbohydrate kinase FGGY N-terminal" evidence="5">
    <location>
        <begin position="8"/>
        <end position="250"/>
    </location>
</feature>
<dbReference type="InterPro" id="IPR018485">
    <property type="entry name" value="FGGY_C"/>
</dbReference>
<comment type="similarity">
    <text evidence="1 4">Belongs to the FGGY kinase family.</text>
</comment>
<dbReference type="Pfam" id="PF02782">
    <property type="entry name" value="FGGY_C"/>
    <property type="match status" value="1"/>
</dbReference>
<dbReference type="EMBL" id="CP114014">
    <property type="protein sequence ID" value="XAY05040.1"/>
    <property type="molecule type" value="Genomic_DNA"/>
</dbReference>
<dbReference type="InterPro" id="IPR018483">
    <property type="entry name" value="Carb_kinase_FGGY_CS"/>
</dbReference>
<feature type="domain" description="Carbohydrate kinase FGGY C-terminal" evidence="6">
    <location>
        <begin position="259"/>
        <end position="446"/>
    </location>
</feature>
<dbReference type="CDD" id="cd07770">
    <property type="entry name" value="ASKHA_NBD_FGGY_GntK"/>
    <property type="match status" value="1"/>
</dbReference>
<keyword evidence="2 4" id="KW-0808">Transferase</keyword>
<organism evidence="7">
    <name type="scientific">Paraconexibacter sp. AEG42_29</name>
    <dbReference type="NCBI Taxonomy" id="2997339"/>
    <lineage>
        <taxon>Bacteria</taxon>
        <taxon>Bacillati</taxon>
        <taxon>Actinomycetota</taxon>
        <taxon>Thermoleophilia</taxon>
        <taxon>Solirubrobacterales</taxon>
        <taxon>Paraconexibacteraceae</taxon>
        <taxon>Paraconexibacter</taxon>
    </lineage>
</organism>
<dbReference type="AlphaFoldDB" id="A0AAU7ATL3"/>
<dbReference type="PANTHER" id="PTHR43095">
    <property type="entry name" value="SUGAR KINASE"/>
    <property type="match status" value="1"/>
</dbReference>
<gene>
    <name evidence="7" type="primary">xylB_2</name>
    <name evidence="7" type="ORF">DSM112329_01881</name>
</gene>
<evidence type="ECO:0000259" key="6">
    <source>
        <dbReference type="Pfam" id="PF02782"/>
    </source>
</evidence>